<sequence>MKTSGLAAQQLGAAWPQVIFQWQKSFLAGLLQLAEEFLMETKKAELSAFPQSTSALVEDLAPFLEFLMS</sequence>
<proteinExistence type="predicted"/>
<protein>
    <submittedName>
        <fullName evidence="1">Uncharacterized protein</fullName>
    </submittedName>
</protein>
<name>A0A382HW81_9ZZZZ</name>
<accession>A0A382HW81</accession>
<evidence type="ECO:0000313" key="1">
    <source>
        <dbReference type="EMBL" id="SVB90883.1"/>
    </source>
</evidence>
<gene>
    <name evidence="1" type="ORF">METZ01_LOCUS243737</name>
</gene>
<dbReference type="EMBL" id="UINC01063343">
    <property type="protein sequence ID" value="SVB90883.1"/>
    <property type="molecule type" value="Genomic_DNA"/>
</dbReference>
<organism evidence="1">
    <name type="scientific">marine metagenome</name>
    <dbReference type="NCBI Taxonomy" id="408172"/>
    <lineage>
        <taxon>unclassified sequences</taxon>
        <taxon>metagenomes</taxon>
        <taxon>ecological metagenomes</taxon>
    </lineage>
</organism>
<reference evidence="1" key="1">
    <citation type="submission" date="2018-05" db="EMBL/GenBank/DDBJ databases">
        <authorList>
            <person name="Lanie J.A."/>
            <person name="Ng W.-L."/>
            <person name="Kazmierczak K.M."/>
            <person name="Andrzejewski T.M."/>
            <person name="Davidsen T.M."/>
            <person name="Wayne K.J."/>
            <person name="Tettelin H."/>
            <person name="Glass J.I."/>
            <person name="Rusch D."/>
            <person name="Podicherti R."/>
            <person name="Tsui H.-C.T."/>
            <person name="Winkler M.E."/>
        </authorList>
    </citation>
    <scope>NUCLEOTIDE SEQUENCE</scope>
</reference>
<dbReference type="AlphaFoldDB" id="A0A382HW81"/>